<dbReference type="AlphaFoldDB" id="A0A9P1GG47"/>
<protein>
    <submittedName>
        <fullName evidence="2">Uncharacterized protein</fullName>
    </submittedName>
</protein>
<evidence type="ECO:0000313" key="2">
    <source>
        <dbReference type="EMBL" id="CAI4012250.1"/>
    </source>
</evidence>
<reference evidence="2" key="1">
    <citation type="submission" date="2022-10" db="EMBL/GenBank/DDBJ databases">
        <authorList>
            <person name="Chen Y."/>
            <person name="Dougan E. K."/>
            <person name="Chan C."/>
            <person name="Rhodes N."/>
            <person name="Thang M."/>
        </authorList>
    </citation>
    <scope>NUCLEOTIDE SEQUENCE</scope>
</reference>
<comment type="caution">
    <text evidence="2">The sequence shown here is derived from an EMBL/GenBank/DDBJ whole genome shotgun (WGS) entry which is preliminary data.</text>
</comment>
<dbReference type="Proteomes" id="UP001152797">
    <property type="component" value="Unassembled WGS sequence"/>
</dbReference>
<keyword evidence="4" id="KW-1185">Reference proteome</keyword>
<feature type="region of interest" description="Disordered" evidence="1">
    <location>
        <begin position="79"/>
        <end position="111"/>
    </location>
</feature>
<dbReference type="EMBL" id="CAMXCT020005401">
    <property type="protein sequence ID" value="CAL1165625.1"/>
    <property type="molecule type" value="Genomic_DNA"/>
</dbReference>
<evidence type="ECO:0000313" key="4">
    <source>
        <dbReference type="Proteomes" id="UP001152797"/>
    </source>
</evidence>
<dbReference type="EMBL" id="CAMXCT030005401">
    <property type="protein sequence ID" value="CAL4799562.1"/>
    <property type="molecule type" value="Genomic_DNA"/>
</dbReference>
<reference evidence="3 4" key="2">
    <citation type="submission" date="2024-05" db="EMBL/GenBank/DDBJ databases">
        <authorList>
            <person name="Chen Y."/>
            <person name="Shah S."/>
            <person name="Dougan E. K."/>
            <person name="Thang M."/>
            <person name="Chan C."/>
        </authorList>
    </citation>
    <scope>NUCLEOTIDE SEQUENCE [LARGE SCALE GENOMIC DNA]</scope>
</reference>
<evidence type="ECO:0000313" key="3">
    <source>
        <dbReference type="EMBL" id="CAL4799562.1"/>
    </source>
</evidence>
<name>A0A9P1GG47_9DINO</name>
<accession>A0A9P1GG47</accession>
<dbReference type="EMBL" id="CAMXCT010005401">
    <property type="protein sequence ID" value="CAI4012250.1"/>
    <property type="molecule type" value="Genomic_DNA"/>
</dbReference>
<organism evidence="2">
    <name type="scientific">Cladocopium goreaui</name>
    <dbReference type="NCBI Taxonomy" id="2562237"/>
    <lineage>
        <taxon>Eukaryota</taxon>
        <taxon>Sar</taxon>
        <taxon>Alveolata</taxon>
        <taxon>Dinophyceae</taxon>
        <taxon>Suessiales</taxon>
        <taxon>Symbiodiniaceae</taxon>
        <taxon>Cladocopium</taxon>
    </lineage>
</organism>
<gene>
    <name evidence="2" type="ORF">C1SCF055_LOCUS37330</name>
</gene>
<proteinExistence type="predicted"/>
<evidence type="ECO:0000256" key="1">
    <source>
        <dbReference type="SAM" id="MobiDB-lite"/>
    </source>
</evidence>
<sequence length="111" mass="12167">MADALMLLELDVATHQQTEDLRNALMQSLVKWKLKTTSAWGDDLESEDEGDVEGHKTFARGSLPTDLKLWANEKLSELQGFQGRNEPKTSTEVSAPKARPTSACVGRHGSG</sequence>